<keyword evidence="3" id="KW-1185">Reference proteome</keyword>
<dbReference type="SMART" id="SM00044">
    <property type="entry name" value="CYCc"/>
    <property type="match status" value="1"/>
</dbReference>
<dbReference type="RefSeq" id="WP_379911056.1">
    <property type="nucleotide sequence ID" value="NZ_JBHSWE010000001.1"/>
</dbReference>
<dbReference type="Gene3D" id="2.170.150.40">
    <property type="entry name" value="Domain of unknown function (DUF427)"/>
    <property type="match status" value="1"/>
</dbReference>
<gene>
    <name evidence="2" type="ORF">ACFQDL_23055</name>
</gene>
<dbReference type="Gene3D" id="3.30.70.1230">
    <property type="entry name" value="Nucleotide cyclase"/>
    <property type="match status" value="1"/>
</dbReference>
<feature type="domain" description="Guanylate cyclase" evidence="1">
    <location>
        <begin position="340"/>
        <end position="475"/>
    </location>
</feature>
<dbReference type="SUPFAM" id="SSF55073">
    <property type="entry name" value="Nucleotide cyclase"/>
    <property type="match status" value="1"/>
</dbReference>
<reference evidence="3" key="1">
    <citation type="journal article" date="2019" name="Int. J. Syst. Evol. Microbiol.">
        <title>The Global Catalogue of Microorganisms (GCM) 10K type strain sequencing project: providing services to taxonomists for standard genome sequencing and annotation.</title>
        <authorList>
            <consortium name="The Broad Institute Genomics Platform"/>
            <consortium name="The Broad Institute Genome Sequencing Center for Infectious Disease"/>
            <person name="Wu L."/>
            <person name="Ma J."/>
        </authorList>
    </citation>
    <scope>NUCLEOTIDE SEQUENCE [LARGE SCALE GENOMIC DNA]</scope>
    <source>
        <strain evidence="3">NBRC 111756</strain>
    </source>
</reference>
<protein>
    <submittedName>
        <fullName evidence="2">DUF427 domain-containing protein</fullName>
    </submittedName>
</protein>
<evidence type="ECO:0000259" key="1">
    <source>
        <dbReference type="PROSITE" id="PS50125"/>
    </source>
</evidence>
<organism evidence="2 3">
    <name type="scientific">Marinobacterium aestuariivivens</name>
    <dbReference type="NCBI Taxonomy" id="1698799"/>
    <lineage>
        <taxon>Bacteria</taxon>
        <taxon>Pseudomonadati</taxon>
        <taxon>Pseudomonadota</taxon>
        <taxon>Gammaproteobacteria</taxon>
        <taxon>Oceanospirillales</taxon>
        <taxon>Oceanospirillaceae</taxon>
        <taxon>Marinobacterium</taxon>
    </lineage>
</organism>
<dbReference type="InterPro" id="IPR029787">
    <property type="entry name" value="Nucleotide_cyclase"/>
</dbReference>
<dbReference type="Proteomes" id="UP001596422">
    <property type="component" value="Unassembled WGS sequence"/>
</dbReference>
<sequence>MTTASGYGAYQICFEPCDARISVEFNGRLVADSSRVMVLRETGLPATYYFPREDVHMDWLRPSEHHTHCPFKGNASYWTLEVAGKCAENAVWSYEDPYDEAAQVRNYIAFYWGRMDAWYRNGQRQAEPAVSDRTANPYLGWLLRDAWQAYEAGQLVESFAGRLVDGKLPLQRFGLLIRTLHPQLFAVSYQWQRDRAGVREIQQSHDLLLRSEYLDSPYAPILQGVGGVRRRLEGEDCQLDFPVLRELRDAGATDYVAMPLLFSDGQINIITLVSDRRGGFTTSELGHIHEILPLLSRLFEVQALKRTAQVLLETYLGGYTGPRVLGGLIRRGDSEDIHAVVWFSDLRDSTSISESMPRVRYLELLNAFFDCMAGAVMEQGGEVLKFVGDAVVAIFPIEEPNEPCPAAAERALAAVRDARTRMAALNRQRRAMGDPAVGYGIALHRGEFTYGNIGTARRLDFTVIGAAANEASRLEGMCRQLGQRILLSQAFAASCRQPLRSLGRHRLRGVEGSQELFTLADAGPG</sequence>
<accession>A0ABW2A5A4</accession>
<comment type="caution">
    <text evidence="2">The sequence shown here is derived from an EMBL/GenBank/DDBJ whole genome shotgun (WGS) entry which is preliminary data.</text>
</comment>
<name>A0ABW2A5A4_9GAMM</name>
<dbReference type="Pfam" id="PF04248">
    <property type="entry name" value="NTP_transf_9"/>
    <property type="match status" value="1"/>
</dbReference>
<dbReference type="InterPro" id="IPR001054">
    <property type="entry name" value="A/G_cyclase"/>
</dbReference>
<dbReference type="PANTHER" id="PTHR34310">
    <property type="entry name" value="DUF427 DOMAIN PROTEIN (AFU_ORTHOLOGUE AFUA_3G02220)"/>
    <property type="match status" value="1"/>
</dbReference>
<dbReference type="Pfam" id="PF00211">
    <property type="entry name" value="Guanylate_cyc"/>
    <property type="match status" value="1"/>
</dbReference>
<dbReference type="InterPro" id="IPR038694">
    <property type="entry name" value="DUF427_sf"/>
</dbReference>
<proteinExistence type="predicted"/>
<dbReference type="InterPro" id="IPR007361">
    <property type="entry name" value="DUF427"/>
</dbReference>
<evidence type="ECO:0000313" key="2">
    <source>
        <dbReference type="EMBL" id="MFC6672627.1"/>
    </source>
</evidence>
<evidence type="ECO:0000313" key="3">
    <source>
        <dbReference type="Proteomes" id="UP001596422"/>
    </source>
</evidence>
<dbReference type="CDD" id="cd07302">
    <property type="entry name" value="CHD"/>
    <property type="match status" value="1"/>
</dbReference>
<dbReference type="PROSITE" id="PS50125">
    <property type="entry name" value="GUANYLATE_CYCLASE_2"/>
    <property type="match status" value="1"/>
</dbReference>
<dbReference type="PANTHER" id="PTHR34310:SF9">
    <property type="entry name" value="BLR5716 PROTEIN"/>
    <property type="match status" value="1"/>
</dbReference>
<dbReference type="EMBL" id="JBHSWE010000001">
    <property type="protein sequence ID" value="MFC6672627.1"/>
    <property type="molecule type" value="Genomic_DNA"/>
</dbReference>